<proteinExistence type="predicted"/>
<keyword evidence="2" id="KW-1185">Reference proteome</keyword>
<accession>A0ABN9QPA2</accession>
<dbReference type="Proteomes" id="UP001189429">
    <property type="component" value="Unassembled WGS sequence"/>
</dbReference>
<sequence>MAGGSERGSVDHSQHTLFPVCVVLLLPSASSVWAAWQGVGVPHLFGLERRRRSFWAELPIRGSSSGHRASAPLAFLARRQRSEVRLEISRAQHPHILGDVQFGLTLTLAH</sequence>
<organism evidence="1 2">
    <name type="scientific">Prorocentrum cordatum</name>
    <dbReference type="NCBI Taxonomy" id="2364126"/>
    <lineage>
        <taxon>Eukaryota</taxon>
        <taxon>Sar</taxon>
        <taxon>Alveolata</taxon>
        <taxon>Dinophyceae</taxon>
        <taxon>Prorocentrales</taxon>
        <taxon>Prorocentraceae</taxon>
        <taxon>Prorocentrum</taxon>
    </lineage>
</organism>
<comment type="caution">
    <text evidence="1">The sequence shown here is derived from an EMBL/GenBank/DDBJ whole genome shotgun (WGS) entry which is preliminary data.</text>
</comment>
<gene>
    <name evidence="1" type="ORF">PCOR1329_LOCUS11903</name>
</gene>
<evidence type="ECO:0000313" key="1">
    <source>
        <dbReference type="EMBL" id="CAK0805391.1"/>
    </source>
</evidence>
<name>A0ABN9QPA2_9DINO</name>
<dbReference type="EMBL" id="CAUYUJ010003447">
    <property type="protein sequence ID" value="CAK0805391.1"/>
    <property type="molecule type" value="Genomic_DNA"/>
</dbReference>
<protein>
    <recommendedName>
        <fullName evidence="3">Transmembrane protein 231</fullName>
    </recommendedName>
</protein>
<evidence type="ECO:0008006" key="3">
    <source>
        <dbReference type="Google" id="ProtNLM"/>
    </source>
</evidence>
<reference evidence="1" key="1">
    <citation type="submission" date="2023-10" db="EMBL/GenBank/DDBJ databases">
        <authorList>
            <person name="Chen Y."/>
            <person name="Shah S."/>
            <person name="Dougan E. K."/>
            <person name="Thang M."/>
            <person name="Chan C."/>
        </authorList>
    </citation>
    <scope>NUCLEOTIDE SEQUENCE [LARGE SCALE GENOMIC DNA]</scope>
</reference>
<evidence type="ECO:0000313" key="2">
    <source>
        <dbReference type="Proteomes" id="UP001189429"/>
    </source>
</evidence>